<dbReference type="Gene3D" id="3.40.50.150">
    <property type="entry name" value="Vaccinia Virus protein VP39"/>
    <property type="match status" value="1"/>
</dbReference>
<evidence type="ECO:0000256" key="3">
    <source>
        <dbReference type="ARBA" id="ARBA00022603"/>
    </source>
</evidence>
<evidence type="ECO:0000256" key="2">
    <source>
        <dbReference type="ARBA" id="ARBA00022552"/>
    </source>
</evidence>
<dbReference type="NCBIfam" id="TIGR00138">
    <property type="entry name" value="rsmG_gidB"/>
    <property type="match status" value="1"/>
</dbReference>
<reference evidence="6" key="1">
    <citation type="submission" date="2018-05" db="EMBL/GenBank/DDBJ databases">
        <authorList>
            <person name="Lanie J.A."/>
            <person name="Ng W.-L."/>
            <person name="Kazmierczak K.M."/>
            <person name="Andrzejewski T.M."/>
            <person name="Davidsen T.M."/>
            <person name="Wayne K.J."/>
            <person name="Tettelin H."/>
            <person name="Glass J.I."/>
            <person name="Rusch D."/>
            <person name="Podicherti R."/>
            <person name="Tsui H.-C.T."/>
            <person name="Winkler M.E."/>
        </authorList>
    </citation>
    <scope>NUCLEOTIDE SEQUENCE</scope>
</reference>
<dbReference type="PANTHER" id="PTHR31760">
    <property type="entry name" value="S-ADENOSYL-L-METHIONINE-DEPENDENT METHYLTRANSFERASES SUPERFAMILY PROTEIN"/>
    <property type="match status" value="1"/>
</dbReference>
<dbReference type="PANTHER" id="PTHR31760:SF0">
    <property type="entry name" value="S-ADENOSYL-L-METHIONINE-DEPENDENT METHYLTRANSFERASES SUPERFAMILY PROTEIN"/>
    <property type="match status" value="1"/>
</dbReference>
<evidence type="ECO:0008006" key="7">
    <source>
        <dbReference type="Google" id="ProtNLM"/>
    </source>
</evidence>
<keyword evidence="5" id="KW-0949">S-adenosyl-L-methionine</keyword>
<accession>A0A381WWA5</accession>
<dbReference type="InterPro" id="IPR003682">
    <property type="entry name" value="rRNA_ssu_MeTfrase_G"/>
</dbReference>
<evidence type="ECO:0000256" key="1">
    <source>
        <dbReference type="ARBA" id="ARBA00022490"/>
    </source>
</evidence>
<evidence type="ECO:0000256" key="4">
    <source>
        <dbReference type="ARBA" id="ARBA00022679"/>
    </source>
</evidence>
<dbReference type="InterPro" id="IPR029063">
    <property type="entry name" value="SAM-dependent_MTases_sf"/>
</dbReference>
<sequence>MNSKPLEDGLTELGIPFDHGTVDSIKKYHGLLLAWNRNINLTSISDWDDAVYRHYLDSASLDMAVSFSNQWKGGNAKLLDIGSGAGLPGIVLKLLFPKLDVTLLEASKKKCRFLEEVCEKLNLSGVDIVSERAEIKGHVVNYRAAFDIVVSRAVSKLNVLAEYCLPFCKIGGNMVAMKGRTVDEELDDSMPSFRKLGGRIVNIVDCSSRIPELDGRLVVVVKDTPTPSIYPRRPGIPTKRPII</sequence>
<dbReference type="HAMAP" id="MF_00074">
    <property type="entry name" value="16SrRNA_methyltr_G"/>
    <property type="match status" value="1"/>
</dbReference>
<dbReference type="EMBL" id="UINC01013078">
    <property type="protein sequence ID" value="SVA56720.1"/>
    <property type="molecule type" value="Genomic_DNA"/>
</dbReference>
<name>A0A381WWA5_9ZZZZ</name>
<organism evidence="6">
    <name type="scientific">marine metagenome</name>
    <dbReference type="NCBI Taxonomy" id="408172"/>
    <lineage>
        <taxon>unclassified sequences</taxon>
        <taxon>metagenomes</taxon>
        <taxon>ecological metagenomes</taxon>
    </lineage>
</organism>
<proteinExistence type="inferred from homology"/>
<dbReference type="AlphaFoldDB" id="A0A381WWA5"/>
<evidence type="ECO:0000313" key="6">
    <source>
        <dbReference type="EMBL" id="SVA56720.1"/>
    </source>
</evidence>
<gene>
    <name evidence="6" type="ORF">METZ01_LOCUS109574</name>
</gene>
<dbReference type="SUPFAM" id="SSF53335">
    <property type="entry name" value="S-adenosyl-L-methionine-dependent methyltransferases"/>
    <property type="match status" value="1"/>
</dbReference>
<keyword evidence="1" id="KW-0963">Cytoplasm</keyword>
<keyword evidence="3" id="KW-0489">Methyltransferase</keyword>
<keyword evidence="2" id="KW-0698">rRNA processing</keyword>
<keyword evidence="4" id="KW-0808">Transferase</keyword>
<protein>
    <recommendedName>
        <fullName evidence="7">Ribosomal RNA small subunit methyltransferase G</fullName>
    </recommendedName>
</protein>
<dbReference type="PIRSF" id="PIRSF003078">
    <property type="entry name" value="GidB"/>
    <property type="match status" value="1"/>
</dbReference>
<dbReference type="GO" id="GO:0005829">
    <property type="term" value="C:cytosol"/>
    <property type="evidence" value="ECO:0007669"/>
    <property type="project" value="TreeGrafter"/>
</dbReference>
<dbReference type="GO" id="GO:0070043">
    <property type="term" value="F:rRNA (guanine-N7-)-methyltransferase activity"/>
    <property type="evidence" value="ECO:0007669"/>
    <property type="project" value="TreeGrafter"/>
</dbReference>
<dbReference type="Pfam" id="PF02527">
    <property type="entry name" value="GidB"/>
    <property type="match status" value="1"/>
</dbReference>
<evidence type="ECO:0000256" key="5">
    <source>
        <dbReference type="ARBA" id="ARBA00022691"/>
    </source>
</evidence>
<dbReference type="FunFam" id="3.40.50.150:FF:000041">
    <property type="entry name" value="Ribosomal RNA small subunit methyltransferase G"/>
    <property type="match status" value="1"/>
</dbReference>